<sequence>MAIPSRLSRIQIFFLPKALGILLMIGCFGYLANFAGSFFFSHYNETHIENYITLPASLGELCICLWLLIKGVKDEPVST</sequence>
<dbReference type="EMBL" id="CP117167">
    <property type="protein sequence ID" value="WCT15043.1"/>
    <property type="molecule type" value="Genomic_DNA"/>
</dbReference>
<reference evidence="2 3" key="1">
    <citation type="submission" date="2023-02" db="EMBL/GenBank/DDBJ databases">
        <title>Genome sequence of Mucilaginibacter jinjuensis strain KACC 16571.</title>
        <authorList>
            <person name="Kim S."/>
            <person name="Heo J."/>
            <person name="Kwon S.-W."/>
        </authorList>
    </citation>
    <scope>NUCLEOTIDE SEQUENCE [LARGE SCALE GENOMIC DNA]</scope>
    <source>
        <strain evidence="2 3">KACC 16571</strain>
    </source>
</reference>
<keyword evidence="3" id="KW-1185">Reference proteome</keyword>
<accession>A0ABY7TFR9</accession>
<name>A0ABY7TFR9_9SPHI</name>
<dbReference type="RefSeq" id="WP_273633535.1">
    <property type="nucleotide sequence ID" value="NZ_CP117167.1"/>
</dbReference>
<organism evidence="2 3">
    <name type="scientific">Mucilaginibacter jinjuensis</name>
    <dbReference type="NCBI Taxonomy" id="1176721"/>
    <lineage>
        <taxon>Bacteria</taxon>
        <taxon>Pseudomonadati</taxon>
        <taxon>Bacteroidota</taxon>
        <taxon>Sphingobacteriia</taxon>
        <taxon>Sphingobacteriales</taxon>
        <taxon>Sphingobacteriaceae</taxon>
        <taxon>Mucilaginibacter</taxon>
    </lineage>
</organism>
<dbReference type="Proteomes" id="UP001216139">
    <property type="component" value="Chromosome"/>
</dbReference>
<protein>
    <submittedName>
        <fullName evidence="2">DUF4386 family protein</fullName>
    </submittedName>
</protein>
<dbReference type="Pfam" id="PF14329">
    <property type="entry name" value="DUF4386"/>
    <property type="match status" value="1"/>
</dbReference>
<evidence type="ECO:0000313" key="2">
    <source>
        <dbReference type="EMBL" id="WCT15043.1"/>
    </source>
</evidence>
<evidence type="ECO:0000256" key="1">
    <source>
        <dbReference type="SAM" id="Phobius"/>
    </source>
</evidence>
<keyword evidence="1" id="KW-1133">Transmembrane helix</keyword>
<gene>
    <name evidence="2" type="ORF">PQO05_17745</name>
</gene>
<feature type="transmembrane region" description="Helical" evidence="1">
    <location>
        <begin position="12"/>
        <end position="31"/>
    </location>
</feature>
<dbReference type="InterPro" id="IPR025495">
    <property type="entry name" value="DUF4386"/>
</dbReference>
<keyword evidence="1" id="KW-0812">Transmembrane</keyword>
<keyword evidence="1" id="KW-0472">Membrane</keyword>
<proteinExistence type="predicted"/>
<evidence type="ECO:0000313" key="3">
    <source>
        <dbReference type="Proteomes" id="UP001216139"/>
    </source>
</evidence>
<feature type="transmembrane region" description="Helical" evidence="1">
    <location>
        <begin position="51"/>
        <end position="69"/>
    </location>
</feature>